<evidence type="ECO:0000256" key="6">
    <source>
        <dbReference type="SAM" id="Phobius"/>
    </source>
</evidence>
<dbReference type="GO" id="GO:0000271">
    <property type="term" value="P:polysaccharide biosynthetic process"/>
    <property type="evidence" value="ECO:0007669"/>
    <property type="project" value="InterPro"/>
</dbReference>
<accession>A0A1A7NV37</accession>
<dbReference type="Proteomes" id="UP000243558">
    <property type="component" value="Unassembled WGS sequence"/>
</dbReference>
<dbReference type="PANTHER" id="PTHR38459">
    <property type="entry name" value="PROPHAGE BACTOPRENOL-LINKED GLUCOSE TRANSLOCASE HOMOLOG"/>
    <property type="match status" value="1"/>
</dbReference>
<keyword evidence="5 6" id="KW-0472">Membrane</keyword>
<evidence type="ECO:0000313" key="8">
    <source>
        <dbReference type="EMBL" id="OBW93445.1"/>
    </source>
</evidence>
<dbReference type="InterPro" id="IPR051401">
    <property type="entry name" value="GtrA_CellWall_Glycosyl"/>
</dbReference>
<keyword evidence="3 6" id="KW-0812">Transmembrane</keyword>
<evidence type="ECO:0000256" key="3">
    <source>
        <dbReference type="ARBA" id="ARBA00022692"/>
    </source>
</evidence>
<evidence type="ECO:0000256" key="4">
    <source>
        <dbReference type="ARBA" id="ARBA00022989"/>
    </source>
</evidence>
<gene>
    <name evidence="8" type="ORF">QV01_02230</name>
</gene>
<dbReference type="OrthoDB" id="6196188at2"/>
<comment type="similarity">
    <text evidence="2">Belongs to the GtrA family.</text>
</comment>
<keyword evidence="9" id="KW-1185">Reference proteome</keyword>
<dbReference type="Pfam" id="PF04138">
    <property type="entry name" value="GtrA_DPMS_TM"/>
    <property type="match status" value="1"/>
</dbReference>
<organism evidence="8 9">
    <name type="scientific">Gallibacterium genomosp. 3</name>
    <dbReference type="NCBI Taxonomy" id="505345"/>
    <lineage>
        <taxon>Bacteria</taxon>
        <taxon>Pseudomonadati</taxon>
        <taxon>Pseudomonadota</taxon>
        <taxon>Gammaproteobacteria</taxon>
        <taxon>Pasteurellales</taxon>
        <taxon>Pasteurellaceae</taxon>
        <taxon>Gallibacterium</taxon>
    </lineage>
</organism>
<feature type="transmembrane region" description="Helical" evidence="6">
    <location>
        <begin position="103"/>
        <end position="121"/>
    </location>
</feature>
<keyword evidence="4 6" id="KW-1133">Transmembrane helix</keyword>
<feature type="transmembrane region" description="Helical" evidence="6">
    <location>
        <begin position="12"/>
        <end position="38"/>
    </location>
</feature>
<name>A0A1A7NV37_9PAST</name>
<dbReference type="EMBL" id="JTJM01000009">
    <property type="protein sequence ID" value="OBW93445.1"/>
    <property type="molecule type" value="Genomic_DNA"/>
</dbReference>
<evidence type="ECO:0000256" key="2">
    <source>
        <dbReference type="ARBA" id="ARBA00009399"/>
    </source>
</evidence>
<dbReference type="GO" id="GO:0005886">
    <property type="term" value="C:plasma membrane"/>
    <property type="evidence" value="ECO:0007669"/>
    <property type="project" value="TreeGrafter"/>
</dbReference>
<reference evidence="8 9" key="1">
    <citation type="submission" date="2014-11" db="EMBL/GenBank/DDBJ databases">
        <title>Pan-genome of Gallibacterium spp.</title>
        <authorList>
            <person name="Kudirkiene E."/>
            <person name="Bojesen A.M."/>
        </authorList>
    </citation>
    <scope>NUCLEOTIDE SEQUENCE [LARGE SCALE GENOMIC DNA]</scope>
    <source>
        <strain evidence="8 9">F151</strain>
    </source>
</reference>
<comment type="caution">
    <text evidence="8">The sequence shown here is derived from an EMBL/GenBank/DDBJ whole genome shotgun (WGS) entry which is preliminary data.</text>
</comment>
<evidence type="ECO:0000313" key="9">
    <source>
        <dbReference type="Proteomes" id="UP000243558"/>
    </source>
</evidence>
<feature type="transmembrane region" description="Helical" evidence="6">
    <location>
        <begin position="44"/>
        <end position="64"/>
    </location>
</feature>
<proteinExistence type="inferred from homology"/>
<protein>
    <submittedName>
        <fullName evidence="8">Polysaccharide synthesis protein GtrA</fullName>
    </submittedName>
</protein>
<dbReference type="InterPro" id="IPR007267">
    <property type="entry name" value="GtrA_DPMS_TM"/>
</dbReference>
<dbReference type="AlphaFoldDB" id="A0A1A7NV37"/>
<feature type="transmembrane region" description="Helical" evidence="6">
    <location>
        <begin position="71"/>
        <end position="97"/>
    </location>
</feature>
<dbReference type="PANTHER" id="PTHR38459:SF1">
    <property type="entry name" value="PROPHAGE BACTOPRENOL-LINKED GLUCOSE TRANSLOCASE HOMOLOG"/>
    <property type="match status" value="1"/>
</dbReference>
<evidence type="ECO:0000259" key="7">
    <source>
        <dbReference type="Pfam" id="PF04138"/>
    </source>
</evidence>
<evidence type="ECO:0000256" key="5">
    <source>
        <dbReference type="ARBA" id="ARBA00023136"/>
    </source>
</evidence>
<comment type="subcellular location">
    <subcellularLocation>
        <location evidence="1">Membrane</location>
        <topology evidence="1">Multi-pass membrane protein</topology>
    </subcellularLocation>
</comment>
<feature type="domain" description="GtrA/DPMS transmembrane" evidence="7">
    <location>
        <begin position="12"/>
        <end position="121"/>
    </location>
</feature>
<sequence length="123" mass="14113">MISYLKNNQLLKYIVVGISNTGITAIVIFLLMFFNFGIYFSNSMGYIVGIIFSFLLNSIFTFTISMSISRFIKFIVCCGFCYLINLFILHLCLPYYGSYISQIFGMVGYTISGFLINKVWVMK</sequence>
<evidence type="ECO:0000256" key="1">
    <source>
        <dbReference type="ARBA" id="ARBA00004141"/>
    </source>
</evidence>